<feature type="transmembrane region" description="Helical" evidence="1">
    <location>
        <begin position="36"/>
        <end position="58"/>
    </location>
</feature>
<protein>
    <submittedName>
        <fullName evidence="2">Uncharacterized protein</fullName>
    </submittedName>
</protein>
<evidence type="ECO:0000313" key="3">
    <source>
        <dbReference type="Proteomes" id="UP000693941"/>
    </source>
</evidence>
<evidence type="ECO:0000256" key="1">
    <source>
        <dbReference type="SAM" id="Phobius"/>
    </source>
</evidence>
<keyword evidence="1" id="KW-0472">Membrane</keyword>
<dbReference type="AlphaFoldDB" id="A0A8F5BVB7"/>
<dbReference type="RefSeq" id="WP_218260527.1">
    <property type="nucleotide sequence ID" value="NZ_CP077715.1"/>
</dbReference>
<proteinExistence type="predicted"/>
<accession>A0A8F5BVB7</accession>
<keyword evidence="1" id="KW-0812">Transmembrane</keyword>
<evidence type="ECO:0000313" key="2">
    <source>
        <dbReference type="EMBL" id="QXJ32090.1"/>
    </source>
</evidence>
<keyword evidence="1" id="KW-1133">Transmembrane helix</keyword>
<sequence length="66" mass="7372">MQTITISYGNLSTNGTPFGTFFTTPQQPTSFPQEGFLISIVLISMALILISLTLFDVFREVKKRGR</sequence>
<name>A0A8F5BVB7_9CREN</name>
<dbReference type="Proteomes" id="UP000693941">
    <property type="component" value="Chromosome"/>
</dbReference>
<dbReference type="GeneID" id="65560220"/>
<gene>
    <name evidence="2" type="ORF">J5U21_01741</name>
</gene>
<reference evidence="2" key="1">
    <citation type="journal article" date="2021" name="Environ. Microbiol.">
        <title>New insights into the diversity and evolution of the archaeal mobilome from three complete genomes of Saccharolobus shibatae.</title>
        <authorList>
            <person name="Medvedeva S."/>
            <person name="Brandt D."/>
            <person name="Cvirkaite-Krupovic V."/>
            <person name="Liu Y."/>
            <person name="Severinov K."/>
            <person name="Ishino S."/>
            <person name="Ishino Y."/>
            <person name="Prangishvili D."/>
            <person name="Kalinowski J."/>
            <person name="Krupovic M."/>
        </authorList>
    </citation>
    <scope>NUCLEOTIDE SEQUENCE</scope>
    <source>
        <strain evidence="2">BEU9</strain>
    </source>
</reference>
<organism evidence="2 3">
    <name type="scientific">Saccharolobus shibatae</name>
    <dbReference type="NCBI Taxonomy" id="2286"/>
    <lineage>
        <taxon>Archaea</taxon>
        <taxon>Thermoproteota</taxon>
        <taxon>Thermoprotei</taxon>
        <taxon>Sulfolobales</taxon>
        <taxon>Sulfolobaceae</taxon>
        <taxon>Saccharolobus</taxon>
    </lineage>
</organism>
<dbReference type="EMBL" id="CP077715">
    <property type="protein sequence ID" value="QXJ32090.1"/>
    <property type="molecule type" value="Genomic_DNA"/>
</dbReference>